<sequence length="63" mass="7553">MLKKEDLDKRICDAEEGATNLQTFREFIESSESEFELIAKNLDVMSEKQLNEYLDFLDYLWEK</sequence>
<dbReference type="Proteomes" id="UP000283095">
    <property type="component" value="Chromosome"/>
</dbReference>
<accession>A0A3T0KSX8</accession>
<dbReference type="KEGG" id="pasa:BAOM_2933"/>
<dbReference type="EMBL" id="CP026095">
    <property type="protein sequence ID" value="AZV43542.1"/>
    <property type="molecule type" value="Genomic_DNA"/>
</dbReference>
<dbReference type="RefSeq" id="WP_127760708.1">
    <property type="nucleotide sequence ID" value="NZ_CP026095.1"/>
</dbReference>
<name>A0A3T0KSX8_9BACI</name>
<protein>
    <submittedName>
        <fullName evidence="1">Uncharacterized protein</fullName>
    </submittedName>
</protein>
<evidence type="ECO:0000313" key="1">
    <source>
        <dbReference type="EMBL" id="AZV43542.1"/>
    </source>
</evidence>
<dbReference type="AlphaFoldDB" id="A0A3T0KSX8"/>
<gene>
    <name evidence="1" type="ORF">BAOM_2933</name>
</gene>
<evidence type="ECO:0000313" key="2">
    <source>
        <dbReference type="Proteomes" id="UP000283095"/>
    </source>
</evidence>
<organism evidence="1 2">
    <name type="scientific">Peribacillus asahii</name>
    <dbReference type="NCBI Taxonomy" id="228899"/>
    <lineage>
        <taxon>Bacteria</taxon>
        <taxon>Bacillati</taxon>
        <taxon>Bacillota</taxon>
        <taxon>Bacilli</taxon>
        <taxon>Bacillales</taxon>
        <taxon>Bacillaceae</taxon>
        <taxon>Peribacillus</taxon>
    </lineage>
</organism>
<reference evidence="1 2" key="1">
    <citation type="submission" date="2018-01" db="EMBL/GenBank/DDBJ databases">
        <title>Bacillus asahii Genome sequencing and assembly.</title>
        <authorList>
            <person name="Jiang H."/>
            <person name="Feng Y."/>
            <person name="Zhao F."/>
            <person name="Lin X."/>
        </authorList>
    </citation>
    <scope>NUCLEOTIDE SEQUENCE [LARGE SCALE GENOMIC DNA]</scope>
    <source>
        <strain evidence="1 2">OM18</strain>
    </source>
</reference>
<proteinExistence type="predicted"/>